<dbReference type="InterPro" id="IPR051856">
    <property type="entry name" value="CSR-E3_Ligase_Protein"/>
</dbReference>
<keyword evidence="6" id="KW-0732">Signal</keyword>
<dbReference type="Proteomes" id="UP000694846">
    <property type="component" value="Unplaced"/>
</dbReference>
<evidence type="ECO:0000256" key="1">
    <source>
        <dbReference type="ARBA" id="ARBA00004141"/>
    </source>
</evidence>
<dbReference type="GeneID" id="112691806"/>
<reference evidence="9" key="1">
    <citation type="submission" date="2025-08" db="UniProtKB">
        <authorList>
            <consortium name="RefSeq"/>
        </authorList>
    </citation>
    <scope>IDENTIFICATION</scope>
    <source>
        <tissue evidence="9">Whole body</tissue>
    </source>
</reference>
<dbReference type="AlphaFoldDB" id="A0A8B8GFJ1"/>
<keyword evidence="2 5" id="KW-0812">Transmembrane</keyword>
<name>A0A8B8GFJ1_9HEMI</name>
<dbReference type="InterPro" id="IPR012858">
    <property type="entry name" value="DC_STAMP-like"/>
</dbReference>
<dbReference type="PANTHER" id="PTHR21041:SF9">
    <property type="entry name" value="DENDRITIC CELL-SPECIFIC TRANSMEMBRANE PROTEIN-LIKE DOMAIN-CONTAINING PROTEIN"/>
    <property type="match status" value="1"/>
</dbReference>
<evidence type="ECO:0000256" key="2">
    <source>
        <dbReference type="ARBA" id="ARBA00022692"/>
    </source>
</evidence>
<gene>
    <name evidence="9" type="primary">LOC112691806</name>
</gene>
<feature type="chain" id="PRO_5034049697" evidence="6">
    <location>
        <begin position="19"/>
        <end position="493"/>
    </location>
</feature>
<dbReference type="RefSeq" id="XP_025421994.1">
    <property type="nucleotide sequence ID" value="XM_025566209.1"/>
</dbReference>
<evidence type="ECO:0000313" key="9">
    <source>
        <dbReference type="RefSeq" id="XP_025421994.1"/>
    </source>
</evidence>
<protein>
    <submittedName>
        <fullName evidence="9">DC-STAMP domain-containing protein 2-like</fullName>
    </submittedName>
</protein>
<dbReference type="Pfam" id="PF26039">
    <property type="entry name" value="Dcst2"/>
    <property type="match status" value="1"/>
</dbReference>
<evidence type="ECO:0000256" key="3">
    <source>
        <dbReference type="ARBA" id="ARBA00022989"/>
    </source>
</evidence>
<evidence type="ECO:0000259" key="7">
    <source>
        <dbReference type="Pfam" id="PF07782"/>
    </source>
</evidence>
<dbReference type="OrthoDB" id="6598372at2759"/>
<comment type="subcellular location">
    <subcellularLocation>
        <location evidence="1">Membrane</location>
        <topology evidence="1">Multi-pass membrane protein</topology>
    </subcellularLocation>
</comment>
<feature type="signal peptide" evidence="6">
    <location>
        <begin position="1"/>
        <end position="18"/>
    </location>
</feature>
<dbReference type="PANTHER" id="PTHR21041">
    <property type="entry name" value="DENDRITIC CELL-SPECIFIC TRANSMEMBRANE PROTEIN"/>
    <property type="match status" value="1"/>
</dbReference>
<feature type="transmembrane region" description="Helical" evidence="5">
    <location>
        <begin position="409"/>
        <end position="428"/>
    </location>
</feature>
<sequence>MTIFVFLLLQLNYSYTRATVICSFVGSVLPLGLAFSTFCRSICMMVLPQLFSDKGRHVLLMYAFMLTFSGPSKTTLQNTGILSESLTCLQDEIESSIRQIVEIIRKPLLAVRSSVMRIKAELATVIDKMKKSMIAVKNTVTALVRTIKSAYEWLYSMMTICNKRVGTPYQRCTRMFDDALDECKVSVTPVFNWMCSMSYVVSHVCYAVKFLDSICEFFDFINESIFGSIRDSLKSYVRQMTNMFYVSIEMKHSFSFESTPSRLSSDIIRGIITEIKYKIDNVVLLFDWAGLIFSFFFLYVFLRVLQYRQKYLTIDSYDNKYLTQELYDLDERKQILDRPTIFPLSRIEKNKYIDRTSVHLLPRERKALFRSLAIMVLATFKILIQMAVDYSLYWILITVRKYGRMSSKLDPVVLILTWILAIVQPYGLRFRSYTMGYYHPDVAKTRAVWLHNRVILRRINFVTFAQRFMRRKFGLGGENSATDTSCLDFIYSR</sequence>
<feature type="transmembrane region" description="Helical" evidence="5">
    <location>
        <begin position="372"/>
        <end position="397"/>
    </location>
</feature>
<keyword evidence="4 5" id="KW-0472">Membrane</keyword>
<accession>A0A8B8GFJ1</accession>
<keyword evidence="3 5" id="KW-1133">Transmembrane helix</keyword>
<evidence type="ECO:0000256" key="5">
    <source>
        <dbReference type="SAM" id="Phobius"/>
    </source>
</evidence>
<proteinExistence type="predicted"/>
<feature type="domain" description="Dendritic cell-specific transmembrane protein-like" evidence="7">
    <location>
        <begin position="413"/>
        <end position="451"/>
    </location>
</feature>
<evidence type="ECO:0000256" key="6">
    <source>
        <dbReference type="SAM" id="SignalP"/>
    </source>
</evidence>
<keyword evidence="8" id="KW-1185">Reference proteome</keyword>
<feature type="domain" description="Dendritic cell-specific transmembrane protein-like" evidence="7">
    <location>
        <begin position="317"/>
        <end position="410"/>
    </location>
</feature>
<organism evidence="8 9">
    <name type="scientific">Sipha flava</name>
    <name type="common">yellow sugarcane aphid</name>
    <dbReference type="NCBI Taxonomy" id="143950"/>
    <lineage>
        <taxon>Eukaryota</taxon>
        <taxon>Metazoa</taxon>
        <taxon>Ecdysozoa</taxon>
        <taxon>Arthropoda</taxon>
        <taxon>Hexapoda</taxon>
        <taxon>Insecta</taxon>
        <taxon>Pterygota</taxon>
        <taxon>Neoptera</taxon>
        <taxon>Paraneoptera</taxon>
        <taxon>Hemiptera</taxon>
        <taxon>Sternorrhyncha</taxon>
        <taxon>Aphidomorpha</taxon>
        <taxon>Aphidoidea</taxon>
        <taxon>Aphididae</taxon>
        <taxon>Sipha</taxon>
    </lineage>
</organism>
<feature type="transmembrane region" description="Helical" evidence="5">
    <location>
        <begin position="282"/>
        <end position="302"/>
    </location>
</feature>
<dbReference type="Pfam" id="PF07782">
    <property type="entry name" value="DC_STAMP"/>
    <property type="match status" value="2"/>
</dbReference>
<evidence type="ECO:0000313" key="8">
    <source>
        <dbReference type="Proteomes" id="UP000694846"/>
    </source>
</evidence>
<evidence type="ECO:0000256" key="4">
    <source>
        <dbReference type="ARBA" id="ARBA00023136"/>
    </source>
</evidence>
<dbReference type="GO" id="GO:0016020">
    <property type="term" value="C:membrane"/>
    <property type="evidence" value="ECO:0007669"/>
    <property type="project" value="UniProtKB-SubCell"/>
</dbReference>